<organism evidence="1 2">
    <name type="scientific">Matsumuraeses phaseoli granulovirus</name>
    <dbReference type="NCBI Taxonomy" id="2760664"/>
    <lineage>
        <taxon>Viruses</taxon>
        <taxon>Viruses incertae sedis</taxon>
        <taxon>Naldaviricetes</taxon>
        <taxon>Lefavirales</taxon>
        <taxon>Baculoviridae</taxon>
        <taxon>Betabaculovirus</taxon>
        <taxon>Betabaculovirus maphaseoli</taxon>
    </lineage>
</organism>
<proteinExistence type="predicted"/>
<reference evidence="1" key="1">
    <citation type="journal article" date="2020" name="Viruses">
        <title>Genome Analysis of a Novel Clade b Betabaculovirus Isolated from the Legume Pest Matsumuraeses phaseoli (Lepidoptera: Tortricidae).</title>
        <authorList>
            <person name="Shu R."/>
            <person name="Meng Q."/>
            <person name="Miao L."/>
            <person name="Liang H."/>
            <person name="Chen J."/>
            <person name="Xu Y."/>
            <person name="Cheng L."/>
            <person name="Jin W."/>
            <person name="Qin Q."/>
            <person name="Zhang H."/>
        </authorList>
    </citation>
    <scope>NUCLEOTIDE SEQUENCE</scope>
    <source>
        <strain evidence="1">IOZ01</strain>
    </source>
</reference>
<gene>
    <name evidence="1" type="ORF">H4Q86_058</name>
</gene>
<evidence type="ECO:0000313" key="1">
    <source>
        <dbReference type="EMBL" id="QOD40021.1"/>
    </source>
</evidence>
<evidence type="ECO:0000313" key="2">
    <source>
        <dbReference type="Proteomes" id="UP000829694"/>
    </source>
</evidence>
<accession>A0AAE7MLD7</accession>
<keyword evidence="2" id="KW-1185">Reference proteome</keyword>
<dbReference type="Proteomes" id="UP000829694">
    <property type="component" value="Segment"/>
</dbReference>
<dbReference type="InterPro" id="IPR045369">
    <property type="entry name" value="DUF5887"/>
</dbReference>
<protein>
    <submittedName>
        <fullName evidence="1">Acetyltransferase</fullName>
    </submittedName>
</protein>
<dbReference type="EMBL" id="MT844067">
    <property type="protein sequence ID" value="QOD40021.1"/>
    <property type="molecule type" value="Genomic_DNA"/>
</dbReference>
<sequence length="202" mass="23283">MMDIAATLIPFGDNTKSYKATHHHYCGFYSLYTLDHIVDDFVAIGRKKYKVSDETVIDWAYDGVDTIVSEKRLVYSKEEWPLHSLIHNIYGQILGIVTRGYLDSDDQYCYAVHNGYALYNNHLSDTNLIVREKTKPIVYADQQFDTKRELLHYLDTLNSGQTSGESGAILYHTNRKHAQLVLYRDGKQLSNCHLRKPLYGLV</sequence>
<name>A0AAE7MLD7_9BBAC</name>
<dbReference type="Pfam" id="PF19234">
    <property type="entry name" value="DUF5887"/>
    <property type="match status" value="1"/>
</dbReference>